<feature type="transmembrane region" description="Helical" evidence="5">
    <location>
        <begin position="425"/>
        <end position="445"/>
    </location>
</feature>
<evidence type="ECO:0000313" key="7">
    <source>
        <dbReference type="EMBL" id="SDS52650.1"/>
    </source>
</evidence>
<sequence length="470" mass="50191">MGKHLRVEPALRPTALIDAPTQFGYGNQGTPLLLRATAAACFIFPSNMVLEPLGAAGYVAHVLALLVFALWTTSVMFGLHQTIDREHPGRAVLAALFVVSCASYAAMYVGISGGSTDATRASADRWMLLMVASSGIVLMTTETTRTVDAAMQLVRALLFGAVFCSLVAAYQFVAHADPMAWFQGLMPGFKDNGGNQPFQERGSFLRVAGSTFHPIELGVIASMLLPLALWRALYDHTGRKWMHWAGTGLIVFAIAATISRSAVLGVLTVAFVFLPFLPSRSRQWTVLGFLGAAVLLFLAVPGFVATLFGTVTAGTADTSITARLEDYPRVEAMMSARPWLGIGPGAYLTRNAIEVLDNQYLKTIVEMGVPGFLALLAYMVVPGIAAWTAAFKAKAERLKTLAGAVAASCLVAAPASAAFDFLGFPVVALIYPFCVGLSGTVWLLVADERRTSRPTTNRQGAHPAESERQP</sequence>
<feature type="transmembrane region" description="Helical" evidence="5">
    <location>
        <begin position="249"/>
        <end position="274"/>
    </location>
</feature>
<evidence type="ECO:0000256" key="1">
    <source>
        <dbReference type="ARBA" id="ARBA00004141"/>
    </source>
</evidence>
<evidence type="ECO:0000259" key="6">
    <source>
        <dbReference type="Pfam" id="PF04932"/>
    </source>
</evidence>
<dbReference type="InterPro" id="IPR051533">
    <property type="entry name" value="WaaL-like"/>
</dbReference>
<dbReference type="Pfam" id="PF04932">
    <property type="entry name" value="Wzy_C"/>
    <property type="match status" value="1"/>
</dbReference>
<dbReference type="AlphaFoldDB" id="A0A1H1SXE7"/>
<keyword evidence="8" id="KW-1185">Reference proteome</keyword>
<feature type="transmembrane region" description="Helical" evidence="5">
    <location>
        <begin position="286"/>
        <end position="308"/>
    </location>
</feature>
<keyword evidence="7" id="KW-0436">Ligase</keyword>
<proteinExistence type="predicted"/>
<evidence type="ECO:0000313" key="8">
    <source>
        <dbReference type="Proteomes" id="UP000198751"/>
    </source>
</evidence>
<keyword evidence="2 5" id="KW-0812">Transmembrane</keyword>
<evidence type="ECO:0000256" key="3">
    <source>
        <dbReference type="ARBA" id="ARBA00022989"/>
    </source>
</evidence>
<reference evidence="8" key="1">
    <citation type="submission" date="2016-10" db="EMBL/GenBank/DDBJ databases">
        <authorList>
            <person name="Varghese N."/>
            <person name="Submissions S."/>
        </authorList>
    </citation>
    <scope>NUCLEOTIDE SEQUENCE [LARGE SCALE GENOMIC DNA]</scope>
    <source>
        <strain evidence="8">IMMIB L-1606</strain>
    </source>
</reference>
<feature type="domain" description="O-antigen ligase-related" evidence="6">
    <location>
        <begin position="248"/>
        <end position="376"/>
    </location>
</feature>
<dbReference type="RefSeq" id="WP_231994401.1">
    <property type="nucleotide sequence ID" value="NZ_LT629779.1"/>
</dbReference>
<dbReference type="PANTHER" id="PTHR37422:SF23">
    <property type="entry name" value="TEICHURONIC ACID BIOSYNTHESIS PROTEIN TUAE"/>
    <property type="match status" value="1"/>
</dbReference>
<feature type="transmembrane region" description="Helical" evidence="5">
    <location>
        <begin position="56"/>
        <end position="79"/>
    </location>
</feature>
<accession>A0A1H1SXE7</accession>
<name>A0A1H1SXE7_9MICC</name>
<dbReference type="GO" id="GO:0016020">
    <property type="term" value="C:membrane"/>
    <property type="evidence" value="ECO:0007669"/>
    <property type="project" value="UniProtKB-SubCell"/>
</dbReference>
<gene>
    <name evidence="7" type="ORF">SAMN04489743_0260</name>
</gene>
<protein>
    <submittedName>
        <fullName evidence="7">O-antigen ligase</fullName>
    </submittedName>
</protein>
<dbReference type="PANTHER" id="PTHR37422">
    <property type="entry name" value="TEICHURONIC ACID BIOSYNTHESIS PROTEIN TUAE"/>
    <property type="match status" value="1"/>
</dbReference>
<keyword evidence="3 5" id="KW-1133">Transmembrane helix</keyword>
<keyword evidence="4 5" id="KW-0472">Membrane</keyword>
<feature type="transmembrane region" description="Helical" evidence="5">
    <location>
        <begin position="123"/>
        <end position="141"/>
    </location>
</feature>
<feature type="transmembrane region" description="Helical" evidence="5">
    <location>
        <begin position="91"/>
        <end position="111"/>
    </location>
</feature>
<evidence type="ECO:0000256" key="5">
    <source>
        <dbReference type="SAM" id="Phobius"/>
    </source>
</evidence>
<dbReference type="InterPro" id="IPR007016">
    <property type="entry name" value="O-antigen_ligase-rel_domated"/>
</dbReference>
<evidence type="ECO:0000256" key="2">
    <source>
        <dbReference type="ARBA" id="ARBA00022692"/>
    </source>
</evidence>
<feature type="transmembrane region" description="Helical" evidence="5">
    <location>
        <begin position="401"/>
        <end position="419"/>
    </location>
</feature>
<feature type="transmembrane region" description="Helical" evidence="5">
    <location>
        <begin position="153"/>
        <end position="173"/>
    </location>
</feature>
<dbReference type="GO" id="GO:0016874">
    <property type="term" value="F:ligase activity"/>
    <property type="evidence" value="ECO:0007669"/>
    <property type="project" value="UniProtKB-KW"/>
</dbReference>
<dbReference type="Proteomes" id="UP000198751">
    <property type="component" value="Chromosome I"/>
</dbReference>
<comment type="subcellular location">
    <subcellularLocation>
        <location evidence="1">Membrane</location>
        <topology evidence="1">Multi-pass membrane protein</topology>
    </subcellularLocation>
</comment>
<dbReference type="EMBL" id="LT629779">
    <property type="protein sequence ID" value="SDS52650.1"/>
    <property type="molecule type" value="Genomic_DNA"/>
</dbReference>
<feature type="transmembrane region" description="Helical" evidence="5">
    <location>
        <begin position="367"/>
        <end position="389"/>
    </location>
</feature>
<evidence type="ECO:0000256" key="4">
    <source>
        <dbReference type="ARBA" id="ARBA00023136"/>
    </source>
</evidence>
<organism evidence="7 8">
    <name type="scientific">Pseudarthrobacter equi</name>
    <dbReference type="NCBI Taxonomy" id="728066"/>
    <lineage>
        <taxon>Bacteria</taxon>
        <taxon>Bacillati</taxon>
        <taxon>Actinomycetota</taxon>
        <taxon>Actinomycetes</taxon>
        <taxon>Micrococcales</taxon>
        <taxon>Micrococcaceae</taxon>
        <taxon>Pseudarthrobacter</taxon>
    </lineage>
</organism>